<comment type="caution">
    <text evidence="2">The sequence shown here is derived from an EMBL/GenBank/DDBJ whole genome shotgun (WGS) entry which is preliminary data.</text>
</comment>
<dbReference type="PANTHER" id="PTHR42705:SF2">
    <property type="entry name" value="BIFUNCTIONAL NON-HOMOLOGOUS END JOINING PROTEIN LIGD"/>
    <property type="match status" value="1"/>
</dbReference>
<evidence type="ECO:0000259" key="1">
    <source>
        <dbReference type="Pfam" id="PF21686"/>
    </source>
</evidence>
<reference evidence="2 3" key="1">
    <citation type="journal article" date="2012" name="J. Bacteriol.">
        <title>Genome Sequence of Galbibacter marinum Type Strain ck-I2-15.</title>
        <authorList>
            <person name="Lai Q."/>
            <person name="Li C."/>
            <person name="Shao Z."/>
        </authorList>
    </citation>
    <scope>NUCLEOTIDE SEQUENCE [LARGE SCALE GENOMIC DNA]</scope>
    <source>
        <strain evidence="3">ck-I2-15</strain>
    </source>
</reference>
<accession>K2Q6E6</accession>
<dbReference type="CDD" id="cd04861">
    <property type="entry name" value="LigD_Pol_like"/>
    <property type="match status" value="1"/>
</dbReference>
<keyword evidence="3" id="KW-1185">Reference proteome</keyword>
<dbReference type="STRING" id="555500.I215_02823"/>
<dbReference type="NCBIfam" id="TIGR02778">
    <property type="entry name" value="ligD_pol"/>
    <property type="match status" value="1"/>
</dbReference>
<evidence type="ECO:0000313" key="3">
    <source>
        <dbReference type="Proteomes" id="UP000007364"/>
    </source>
</evidence>
<organism evidence="2 3">
    <name type="scientific">Galbibacter marinus</name>
    <dbReference type="NCBI Taxonomy" id="555500"/>
    <lineage>
        <taxon>Bacteria</taxon>
        <taxon>Pseudomonadati</taxon>
        <taxon>Bacteroidota</taxon>
        <taxon>Flavobacteriia</taxon>
        <taxon>Flavobacteriales</taxon>
        <taxon>Flavobacteriaceae</taxon>
        <taxon>Galbibacter</taxon>
    </lineage>
</organism>
<sequence>MKIHGVDITNPDKILFPESNSSKLDVINYYKNFSGQIMPFLKGRPLTLRRFPDGVNHQGFFQKNASDYFPDFIKTVEVQTDDGKNVSVVCNNLKTLLYLANQGTIEFHTWLSRIDKLNKPDKVVFDLDPASGSFNSLKNAAEVIREFLDKKGIRCKLTTSGKNGLHLWYTKRRTQTFDQSREEVKHLAEELIGLYPDLLTIEMRKDDRDGKIFIDYPRNSYGQTTICPYSLRATLNGSIATPISWEELSSIKSSQEFNLGNISKRRRH</sequence>
<dbReference type="Gene3D" id="3.90.920.10">
    <property type="entry name" value="DNA primase, PRIM domain"/>
    <property type="match status" value="1"/>
</dbReference>
<dbReference type="EMBL" id="AMSG01000002">
    <property type="protein sequence ID" value="EKF56421.1"/>
    <property type="molecule type" value="Genomic_DNA"/>
</dbReference>
<proteinExistence type="predicted"/>
<protein>
    <recommendedName>
        <fullName evidence="1">DNA ligase D polymerase domain-containing protein</fullName>
    </recommendedName>
</protein>
<dbReference type="InterPro" id="IPR052171">
    <property type="entry name" value="NHEJ_LigD"/>
</dbReference>
<dbReference type="AlphaFoldDB" id="K2Q6E6"/>
<evidence type="ECO:0000313" key="2">
    <source>
        <dbReference type="EMBL" id="EKF56421.1"/>
    </source>
</evidence>
<gene>
    <name evidence="2" type="ORF">I215_02823</name>
</gene>
<dbReference type="Proteomes" id="UP000007364">
    <property type="component" value="Unassembled WGS sequence"/>
</dbReference>
<dbReference type="InterPro" id="IPR014145">
    <property type="entry name" value="LigD_pol_dom"/>
</dbReference>
<dbReference type="eggNOG" id="COG3285">
    <property type="taxonomic scope" value="Bacteria"/>
</dbReference>
<dbReference type="Pfam" id="PF21686">
    <property type="entry name" value="LigD_Prim-Pol"/>
    <property type="match status" value="1"/>
</dbReference>
<name>K2Q6E6_9FLAO</name>
<dbReference type="PANTHER" id="PTHR42705">
    <property type="entry name" value="BIFUNCTIONAL NON-HOMOLOGOUS END JOINING PROTEIN LIGD"/>
    <property type="match status" value="1"/>
</dbReference>
<feature type="domain" description="DNA ligase D polymerase" evidence="1">
    <location>
        <begin position="23"/>
        <end position="265"/>
    </location>
</feature>
<dbReference type="OrthoDB" id="9802472at2"/>
<dbReference type="RefSeq" id="WP_008990440.1">
    <property type="nucleotide sequence ID" value="NZ_AMSG01000002.1"/>
</dbReference>